<keyword evidence="9 19" id="KW-0472">Membrane</keyword>
<evidence type="ECO:0000256" key="15">
    <source>
        <dbReference type="ARBA" id="ARBA00064300"/>
    </source>
</evidence>
<evidence type="ECO:0000313" key="20">
    <source>
        <dbReference type="EMBL" id="EFO91206.1"/>
    </source>
</evidence>
<feature type="transmembrane region" description="Helical" evidence="19">
    <location>
        <begin position="92"/>
        <end position="110"/>
    </location>
</feature>
<evidence type="ECO:0000313" key="21">
    <source>
        <dbReference type="Proteomes" id="UP000008281"/>
    </source>
</evidence>
<name>E3NAM3_CAERE</name>
<keyword evidence="12" id="KW-0966">Cell projection</keyword>
<feature type="transmembrane region" description="Helical" evidence="19">
    <location>
        <begin position="40"/>
        <end position="57"/>
    </location>
</feature>
<protein>
    <recommendedName>
        <fullName evidence="16">Serpentine receptor class r-10</fullName>
    </recommendedName>
    <alternativeName>
        <fullName evidence="17">Odorant response abnormal protein 10</fullName>
    </alternativeName>
    <alternativeName>
        <fullName evidence="18">Olfactory receptor 10</fullName>
    </alternativeName>
</protein>
<sequence length="336" mass="38514">MGAPLYIPIVQHIGFLVSLLTNSLLLYLIKTRSGKLFGRYRVLMICFCVYCLLYAILEMLTSPVVHIHGAGILFYVNSFLKNDLFWGTEMSVAYSACFALCISLLANQFVFRYFAVCRSNKLYYFDGYKLYLWFIPPLTMFSVWATAVQFVYVPNPETRDYFRNMTREVYGEDIDQIAYVGPLYYTWENGKRQFRLPDLLGGLLICIIIGLSFTICIICAYKTYKKLNDLTHQMSNKTRDLNKQLFWTLGLQTLLPCFTQYTPVGLNFTFPLFEIPAGKFANIVGVTPCLYPAMDPLIAILMIARFRNWLFRKDSSSAGGSGARVHAHVVNIHDSN</sequence>
<feature type="transmembrane region" description="Helical" evidence="19">
    <location>
        <begin position="6"/>
        <end position="28"/>
    </location>
</feature>
<dbReference type="FunFam" id="1.20.1070.10:FF:000128">
    <property type="entry name" value="Seven TM Receptor"/>
    <property type="match status" value="1"/>
</dbReference>
<evidence type="ECO:0000256" key="7">
    <source>
        <dbReference type="ARBA" id="ARBA00022989"/>
    </source>
</evidence>
<comment type="similarity">
    <text evidence="14">Belongs to the nematode receptor-like protein str family.</text>
</comment>
<evidence type="ECO:0000256" key="5">
    <source>
        <dbReference type="ARBA" id="ARBA00022692"/>
    </source>
</evidence>
<evidence type="ECO:0000256" key="4">
    <source>
        <dbReference type="ARBA" id="ARBA00022606"/>
    </source>
</evidence>
<evidence type="ECO:0000256" key="16">
    <source>
        <dbReference type="ARBA" id="ARBA00067967"/>
    </source>
</evidence>
<evidence type="ECO:0000256" key="12">
    <source>
        <dbReference type="ARBA" id="ARBA00023273"/>
    </source>
</evidence>
<evidence type="ECO:0000256" key="11">
    <source>
        <dbReference type="ARBA" id="ARBA00023180"/>
    </source>
</evidence>
<keyword evidence="4" id="KW-0716">Sensory transduction</keyword>
<dbReference type="EMBL" id="DS268577">
    <property type="protein sequence ID" value="EFO91206.1"/>
    <property type="molecule type" value="Genomic_DNA"/>
</dbReference>
<accession>E3NAM3</accession>
<dbReference type="PANTHER" id="PTHR22943">
    <property type="entry name" value="7-TRANSMEMBRANE DOMAIN RECEPTOR C.ELEGANS"/>
    <property type="match status" value="1"/>
</dbReference>
<dbReference type="Pfam" id="PF10326">
    <property type="entry name" value="7TM_GPCR_Str"/>
    <property type="match status" value="1"/>
</dbReference>
<keyword evidence="2" id="KW-1003">Cell membrane</keyword>
<keyword evidence="21" id="KW-1185">Reference proteome</keyword>
<evidence type="ECO:0000256" key="9">
    <source>
        <dbReference type="ARBA" id="ARBA00023136"/>
    </source>
</evidence>
<dbReference type="GO" id="GO:0042048">
    <property type="term" value="P:olfactory behavior"/>
    <property type="evidence" value="ECO:0007669"/>
    <property type="project" value="TreeGrafter"/>
</dbReference>
<feature type="transmembrane region" description="Helical" evidence="19">
    <location>
        <begin position="283"/>
        <end position="304"/>
    </location>
</feature>
<dbReference type="GO" id="GO:0060170">
    <property type="term" value="C:ciliary membrane"/>
    <property type="evidence" value="ECO:0007669"/>
    <property type="project" value="UniProtKB-SubCell"/>
</dbReference>
<dbReference type="InParanoid" id="E3NAM3"/>
<keyword evidence="10" id="KW-0675">Receptor</keyword>
<keyword evidence="3" id="KW-0145">Chemotaxis</keyword>
<evidence type="ECO:0000256" key="1">
    <source>
        <dbReference type="ARBA" id="ARBA00004272"/>
    </source>
</evidence>
<evidence type="ECO:0000256" key="8">
    <source>
        <dbReference type="ARBA" id="ARBA00023069"/>
    </source>
</evidence>
<dbReference type="HOGENOM" id="CLU_036335_2_1_1"/>
<dbReference type="Proteomes" id="UP000008281">
    <property type="component" value="Unassembled WGS sequence"/>
</dbReference>
<evidence type="ECO:0000256" key="3">
    <source>
        <dbReference type="ARBA" id="ARBA00022500"/>
    </source>
</evidence>
<evidence type="ECO:0000256" key="2">
    <source>
        <dbReference type="ARBA" id="ARBA00022475"/>
    </source>
</evidence>
<keyword evidence="7 19" id="KW-1133">Transmembrane helix</keyword>
<comment type="subcellular location">
    <subcellularLocation>
        <location evidence="1">Cell projection</location>
        <location evidence="1">Cilium membrane</location>
        <topology evidence="1">Multi-pass membrane protein</topology>
    </subcellularLocation>
</comment>
<dbReference type="GO" id="GO:0038022">
    <property type="term" value="F:G protein-coupled olfactory receptor activity"/>
    <property type="evidence" value="ECO:0007669"/>
    <property type="project" value="TreeGrafter"/>
</dbReference>
<comment type="subunit">
    <text evidence="15">Interacts with odr-4.</text>
</comment>
<keyword evidence="11" id="KW-0325">Glycoprotein</keyword>
<evidence type="ECO:0000256" key="17">
    <source>
        <dbReference type="ARBA" id="ARBA00078653"/>
    </source>
</evidence>
<feature type="transmembrane region" description="Helical" evidence="19">
    <location>
        <begin position="245"/>
        <end position="263"/>
    </location>
</feature>
<evidence type="ECO:0000256" key="6">
    <source>
        <dbReference type="ARBA" id="ARBA00022725"/>
    </source>
</evidence>
<proteinExistence type="inferred from homology"/>
<gene>
    <name evidence="20" type="ORF">CRE_03417</name>
</gene>
<dbReference type="AlphaFoldDB" id="E3NAM3"/>
<evidence type="ECO:0000256" key="10">
    <source>
        <dbReference type="ARBA" id="ARBA00023170"/>
    </source>
</evidence>
<dbReference type="InterPro" id="IPR019428">
    <property type="entry name" value="7TM_GPCR_serpentine_rcpt_Str"/>
</dbReference>
<feature type="transmembrane region" description="Helical" evidence="19">
    <location>
        <begin position="199"/>
        <end position="224"/>
    </location>
</feature>
<keyword evidence="5 19" id="KW-0812">Transmembrane</keyword>
<evidence type="ECO:0000256" key="18">
    <source>
        <dbReference type="ARBA" id="ARBA00082489"/>
    </source>
</evidence>
<dbReference type="PANTHER" id="PTHR22943:SF41">
    <property type="entry name" value="SEVEN TM RECEPTOR"/>
    <property type="match status" value="1"/>
</dbReference>
<dbReference type="STRING" id="31234.E3NAM3"/>
<keyword evidence="6" id="KW-0552">Olfaction</keyword>
<dbReference type="SUPFAM" id="SSF81321">
    <property type="entry name" value="Family A G protein-coupled receptor-like"/>
    <property type="match status" value="1"/>
</dbReference>
<feature type="transmembrane region" description="Helical" evidence="19">
    <location>
        <begin position="130"/>
        <end position="152"/>
    </location>
</feature>
<reference evidence="20" key="1">
    <citation type="submission" date="2007-07" db="EMBL/GenBank/DDBJ databases">
        <title>PCAP assembly of the Caenorhabditis remanei genome.</title>
        <authorList>
            <consortium name="The Caenorhabditis remanei Sequencing Consortium"/>
            <person name="Wilson R.K."/>
        </authorList>
    </citation>
    <scope>NUCLEOTIDE SEQUENCE [LARGE SCALE GENOMIC DNA]</scope>
    <source>
        <strain evidence="20">PB4641</strain>
    </source>
</reference>
<evidence type="ECO:0000256" key="13">
    <source>
        <dbReference type="ARBA" id="ARBA00054965"/>
    </source>
</evidence>
<dbReference type="GO" id="GO:0006935">
    <property type="term" value="P:chemotaxis"/>
    <property type="evidence" value="ECO:0007669"/>
    <property type="project" value="UniProtKB-KW"/>
</dbReference>
<keyword evidence="8" id="KW-0969">Cilium</keyword>
<evidence type="ECO:0000256" key="14">
    <source>
        <dbReference type="ARBA" id="ARBA00061678"/>
    </source>
</evidence>
<comment type="function">
    <text evidence="13">An odorant receptor which affects chemotaxis to the volatile odorant diacetyl. Specifies AWA neuronal cell fate via the odr-7 pathway.</text>
</comment>
<organism evidence="21">
    <name type="scientific">Caenorhabditis remanei</name>
    <name type="common">Caenorhabditis vulgaris</name>
    <dbReference type="NCBI Taxonomy" id="31234"/>
    <lineage>
        <taxon>Eukaryota</taxon>
        <taxon>Metazoa</taxon>
        <taxon>Ecdysozoa</taxon>
        <taxon>Nematoda</taxon>
        <taxon>Chromadorea</taxon>
        <taxon>Rhabditida</taxon>
        <taxon>Rhabditina</taxon>
        <taxon>Rhabditomorpha</taxon>
        <taxon>Rhabditoidea</taxon>
        <taxon>Rhabditidae</taxon>
        <taxon>Peloderinae</taxon>
        <taxon>Caenorhabditis</taxon>
    </lineage>
</organism>
<evidence type="ECO:0000256" key="19">
    <source>
        <dbReference type="SAM" id="Phobius"/>
    </source>
</evidence>